<keyword evidence="4 7" id="KW-0689">Ribosomal protein</keyword>
<evidence type="ECO:0000256" key="1">
    <source>
        <dbReference type="ARBA" id="ARBA00010605"/>
    </source>
</evidence>
<dbReference type="InterPro" id="IPR036791">
    <property type="entry name" value="Ribosomal_bL9_C_sf"/>
</dbReference>
<sequence>MRVILKQDVKKVGKKGEVVEVSDGYGRNFLVARGLAVMETKISREILSEQKEEAKKEYELSKAKAEETAKELDQLVLTFHVKSGESGRMFGSVSTKQIMTELRRLGYHFDKHVILDTHPIQSLGTTKVRLEIFKGVIGTISVKVLGTN</sequence>
<dbReference type="GO" id="GO:0005840">
    <property type="term" value="C:ribosome"/>
    <property type="evidence" value="ECO:0007669"/>
    <property type="project" value="UniProtKB-KW"/>
</dbReference>
<dbReference type="HAMAP" id="MF_00503">
    <property type="entry name" value="Ribosomal_bL9"/>
    <property type="match status" value="1"/>
</dbReference>
<gene>
    <name evidence="7 10" type="primary">rplI</name>
    <name evidence="10" type="ORF">HMPREF9013_0890</name>
</gene>
<keyword evidence="5 7" id="KW-0687">Ribonucleoprotein</keyword>
<dbReference type="PROSITE" id="PS50890">
    <property type="entry name" value="PUA"/>
    <property type="match status" value="1"/>
</dbReference>
<comment type="caution">
    <text evidence="10">The sequence shown here is derived from an EMBL/GenBank/DDBJ whole genome shotgun (WGS) entry which is preliminary data.</text>
</comment>
<comment type="function">
    <text evidence="7">Binds to the 23S rRNA.</text>
</comment>
<comment type="similarity">
    <text evidence="1 7">Belongs to the bacterial ribosomal protein bL9 family.</text>
</comment>
<dbReference type="PANTHER" id="PTHR21368">
    <property type="entry name" value="50S RIBOSOMAL PROTEIN L9"/>
    <property type="match status" value="1"/>
</dbReference>
<evidence type="ECO:0000256" key="6">
    <source>
        <dbReference type="ARBA" id="ARBA00035292"/>
    </source>
</evidence>
<dbReference type="SUPFAM" id="SSF55653">
    <property type="entry name" value="Ribosomal protein L9 C-domain"/>
    <property type="match status" value="1"/>
</dbReference>
<dbReference type="STRING" id="679192.HMPREF9013_0890"/>
<keyword evidence="2 7" id="KW-0699">rRNA-binding</keyword>
<name>D2MMB2_9FIRM</name>
<evidence type="ECO:0000256" key="3">
    <source>
        <dbReference type="ARBA" id="ARBA00022884"/>
    </source>
</evidence>
<dbReference type="EMBL" id="ADFR01000002">
    <property type="protein sequence ID" value="EFC06188.1"/>
    <property type="molecule type" value="Genomic_DNA"/>
</dbReference>
<dbReference type="Gene3D" id="3.40.5.10">
    <property type="entry name" value="Ribosomal protein L9, N-terminal domain"/>
    <property type="match status" value="1"/>
</dbReference>
<dbReference type="GO" id="GO:1990904">
    <property type="term" value="C:ribonucleoprotein complex"/>
    <property type="evidence" value="ECO:0007669"/>
    <property type="project" value="UniProtKB-KW"/>
</dbReference>
<dbReference type="GO" id="GO:0019843">
    <property type="term" value="F:rRNA binding"/>
    <property type="evidence" value="ECO:0007669"/>
    <property type="project" value="UniProtKB-UniRule"/>
</dbReference>
<keyword evidence="8" id="KW-0175">Coiled coil</keyword>
<dbReference type="eggNOG" id="COG0359">
    <property type="taxonomic scope" value="Bacteria"/>
</dbReference>
<feature type="domain" description="Ribosomal protein L9" evidence="9">
    <location>
        <begin position="13"/>
        <end position="40"/>
    </location>
</feature>
<dbReference type="GO" id="GO:0006412">
    <property type="term" value="P:translation"/>
    <property type="evidence" value="ECO:0007669"/>
    <property type="project" value="UniProtKB-UniRule"/>
</dbReference>
<evidence type="ECO:0000259" key="9">
    <source>
        <dbReference type="PROSITE" id="PS00651"/>
    </source>
</evidence>
<proteinExistence type="inferred from homology"/>
<dbReference type="GO" id="GO:0003735">
    <property type="term" value="F:structural constituent of ribosome"/>
    <property type="evidence" value="ECO:0007669"/>
    <property type="project" value="InterPro"/>
</dbReference>
<keyword evidence="3 7" id="KW-0694">RNA-binding</keyword>
<dbReference type="NCBIfam" id="TIGR00158">
    <property type="entry name" value="L9"/>
    <property type="match status" value="1"/>
</dbReference>
<dbReference type="Pfam" id="PF01281">
    <property type="entry name" value="Ribosomal_L9_N"/>
    <property type="match status" value="1"/>
</dbReference>
<organism evidence="10 11">
    <name type="scientific">Bulleidia extructa W1219</name>
    <dbReference type="NCBI Taxonomy" id="679192"/>
    <lineage>
        <taxon>Bacteria</taxon>
        <taxon>Bacillati</taxon>
        <taxon>Bacillota</taxon>
        <taxon>Erysipelotrichia</taxon>
        <taxon>Erysipelotrichales</taxon>
        <taxon>Erysipelotrichaceae</taxon>
        <taxon>Bulleidia</taxon>
    </lineage>
</organism>
<dbReference type="Pfam" id="PF03948">
    <property type="entry name" value="Ribosomal_L9_C"/>
    <property type="match status" value="1"/>
</dbReference>
<evidence type="ECO:0000256" key="7">
    <source>
        <dbReference type="HAMAP-Rule" id="MF_00503"/>
    </source>
</evidence>
<dbReference type="Proteomes" id="UP000005017">
    <property type="component" value="Unassembled WGS sequence"/>
</dbReference>
<evidence type="ECO:0000313" key="11">
    <source>
        <dbReference type="Proteomes" id="UP000005017"/>
    </source>
</evidence>
<reference evidence="11" key="1">
    <citation type="submission" date="2009-12" db="EMBL/GenBank/DDBJ databases">
        <title>Sequence of Clostridiales genomosp. BVAB3 str. UPII9-5.</title>
        <authorList>
            <person name="Madupu R."/>
            <person name="Durkin A.S."/>
            <person name="Torralba M."/>
            <person name="Methe B."/>
            <person name="Sutton G.G."/>
            <person name="Strausberg R.L."/>
            <person name="Nelson K.E."/>
        </authorList>
    </citation>
    <scope>NUCLEOTIDE SEQUENCE [LARGE SCALE GENOMIC DNA]</scope>
    <source>
        <strain evidence="11">W1219</strain>
    </source>
</reference>
<dbReference type="SUPFAM" id="SSF55658">
    <property type="entry name" value="L9 N-domain-like"/>
    <property type="match status" value="1"/>
</dbReference>
<dbReference type="InterPro" id="IPR000244">
    <property type="entry name" value="Ribosomal_bL9"/>
</dbReference>
<evidence type="ECO:0000313" key="10">
    <source>
        <dbReference type="EMBL" id="EFC06188.1"/>
    </source>
</evidence>
<evidence type="ECO:0000256" key="5">
    <source>
        <dbReference type="ARBA" id="ARBA00023274"/>
    </source>
</evidence>
<dbReference type="InterPro" id="IPR020594">
    <property type="entry name" value="Ribosomal_bL9_bac/chp"/>
</dbReference>
<dbReference type="InterPro" id="IPR036935">
    <property type="entry name" value="Ribosomal_bL9_N_sf"/>
</dbReference>
<dbReference type="PROSITE" id="PS00651">
    <property type="entry name" value="RIBOSOMAL_L9"/>
    <property type="match status" value="1"/>
</dbReference>
<dbReference type="InterPro" id="IPR009027">
    <property type="entry name" value="Ribosomal_bL9/RNase_H1_N"/>
</dbReference>
<keyword evidence="11" id="KW-1185">Reference proteome</keyword>
<feature type="coiled-coil region" evidence="8">
    <location>
        <begin position="37"/>
        <end position="75"/>
    </location>
</feature>
<dbReference type="InterPro" id="IPR020069">
    <property type="entry name" value="Ribosomal_bL9_C"/>
</dbReference>
<accession>D2MMB2</accession>
<evidence type="ECO:0000256" key="8">
    <source>
        <dbReference type="SAM" id="Coils"/>
    </source>
</evidence>
<dbReference type="Gene3D" id="3.10.430.100">
    <property type="entry name" value="Ribosomal protein L9, C-terminal domain"/>
    <property type="match status" value="1"/>
</dbReference>
<dbReference type="AlphaFoldDB" id="D2MMB2"/>
<dbReference type="InterPro" id="IPR020070">
    <property type="entry name" value="Ribosomal_bL9_N"/>
</dbReference>
<dbReference type="RefSeq" id="WP_006626533.1">
    <property type="nucleotide sequence ID" value="NZ_ADFR01000002.1"/>
</dbReference>
<evidence type="ECO:0000256" key="2">
    <source>
        <dbReference type="ARBA" id="ARBA00022730"/>
    </source>
</evidence>
<dbReference type="OrthoDB" id="9788336at2"/>
<evidence type="ECO:0000256" key="4">
    <source>
        <dbReference type="ARBA" id="ARBA00022980"/>
    </source>
</evidence>
<protein>
    <recommendedName>
        <fullName evidence="6 7">Large ribosomal subunit protein bL9</fullName>
    </recommendedName>
</protein>